<gene>
    <name evidence="1" type="ORF">ACFW6T_06230</name>
</gene>
<name>A0ABW6GFZ0_9ACTN</name>
<organism evidence="1 2">
    <name type="scientific">Kitasatospora phosalacinea</name>
    <dbReference type="NCBI Taxonomy" id="2065"/>
    <lineage>
        <taxon>Bacteria</taxon>
        <taxon>Bacillati</taxon>
        <taxon>Actinomycetota</taxon>
        <taxon>Actinomycetes</taxon>
        <taxon>Kitasatosporales</taxon>
        <taxon>Streptomycetaceae</taxon>
        <taxon>Kitasatospora</taxon>
    </lineage>
</organism>
<keyword evidence="2" id="KW-1185">Reference proteome</keyword>
<dbReference type="RefSeq" id="WP_380327776.1">
    <property type="nucleotide sequence ID" value="NZ_JBHYPW010000042.1"/>
</dbReference>
<reference evidence="1 2" key="1">
    <citation type="submission" date="2024-09" db="EMBL/GenBank/DDBJ databases">
        <title>The Natural Products Discovery Center: Release of the First 8490 Sequenced Strains for Exploring Actinobacteria Biosynthetic Diversity.</title>
        <authorList>
            <person name="Kalkreuter E."/>
            <person name="Kautsar S.A."/>
            <person name="Yang D."/>
            <person name="Bader C.D."/>
            <person name="Teijaro C.N."/>
            <person name="Fluegel L."/>
            <person name="Davis C.M."/>
            <person name="Simpson J.R."/>
            <person name="Lauterbach L."/>
            <person name="Steele A.D."/>
            <person name="Gui C."/>
            <person name="Meng S."/>
            <person name="Li G."/>
            <person name="Viehrig K."/>
            <person name="Ye F."/>
            <person name="Su P."/>
            <person name="Kiefer A.F."/>
            <person name="Nichols A."/>
            <person name="Cepeda A.J."/>
            <person name="Yan W."/>
            <person name="Fan B."/>
            <person name="Jiang Y."/>
            <person name="Adhikari A."/>
            <person name="Zheng C.-J."/>
            <person name="Schuster L."/>
            <person name="Cowan T.M."/>
            <person name="Smanski M.J."/>
            <person name="Chevrette M.G."/>
            <person name="De Carvalho L.P.S."/>
            <person name="Shen B."/>
        </authorList>
    </citation>
    <scope>NUCLEOTIDE SEQUENCE [LARGE SCALE GENOMIC DNA]</scope>
    <source>
        <strain evidence="1 2">NPDC058753</strain>
    </source>
</reference>
<evidence type="ECO:0000313" key="1">
    <source>
        <dbReference type="EMBL" id="MFE1351573.1"/>
    </source>
</evidence>
<protein>
    <submittedName>
        <fullName evidence="1">DNA phosphorothioation-associated protein 4</fullName>
    </submittedName>
</protein>
<accession>A0ABW6GFZ0</accession>
<dbReference type="Proteomes" id="UP001599542">
    <property type="component" value="Unassembled WGS sequence"/>
</dbReference>
<dbReference type="InterPro" id="IPR023983">
    <property type="entry name" value="DNA_S_mod_dnd_assoc_4"/>
</dbReference>
<comment type="caution">
    <text evidence="1">The sequence shown here is derived from an EMBL/GenBank/DDBJ whole genome shotgun (WGS) entry which is preliminary data.</text>
</comment>
<evidence type="ECO:0000313" key="2">
    <source>
        <dbReference type="Proteomes" id="UP001599542"/>
    </source>
</evidence>
<dbReference type="NCBIfam" id="TIGR04062">
    <property type="entry name" value="dnd_assoc_4"/>
    <property type="match status" value="1"/>
</dbReference>
<dbReference type="EMBL" id="JBHYPX010000008">
    <property type="protein sequence ID" value="MFE1351573.1"/>
    <property type="molecule type" value="Genomic_DNA"/>
</dbReference>
<sequence length="154" mass="17152">MAVETRFRRPAEHEDLLNDLTGKDGPFQAMYEALLFAAALGKRKGQSKSYSKSSEPVRYALVENRAYGDVLIDVLAVTECPDDAKILADDRLGDRLRIFEEYANGGLHYLQGEINVRGSRDLVAIVAQLVTDALVQPPQEDDSPVKDMLDALEW</sequence>
<proteinExistence type="predicted"/>